<dbReference type="GO" id="GO:0004860">
    <property type="term" value="F:protein kinase inhibitor activity"/>
    <property type="evidence" value="ECO:0007669"/>
    <property type="project" value="UniProtKB-KW"/>
</dbReference>
<dbReference type="AlphaFoldDB" id="A0AAV1DGU7"/>
<evidence type="ECO:0000313" key="4">
    <source>
        <dbReference type="EMBL" id="CAI9106386.1"/>
    </source>
</evidence>
<gene>
    <name evidence="4" type="ORF">OLC1_LOCUS14894</name>
</gene>
<organism evidence="4 5">
    <name type="scientific">Oldenlandia corymbosa var. corymbosa</name>
    <dbReference type="NCBI Taxonomy" id="529605"/>
    <lineage>
        <taxon>Eukaryota</taxon>
        <taxon>Viridiplantae</taxon>
        <taxon>Streptophyta</taxon>
        <taxon>Embryophyta</taxon>
        <taxon>Tracheophyta</taxon>
        <taxon>Spermatophyta</taxon>
        <taxon>Magnoliopsida</taxon>
        <taxon>eudicotyledons</taxon>
        <taxon>Gunneridae</taxon>
        <taxon>Pentapetalae</taxon>
        <taxon>asterids</taxon>
        <taxon>lamiids</taxon>
        <taxon>Gentianales</taxon>
        <taxon>Rubiaceae</taxon>
        <taxon>Rubioideae</taxon>
        <taxon>Spermacoceae</taxon>
        <taxon>Hedyotis-Oldenlandia complex</taxon>
        <taxon>Oldenlandia</taxon>
    </lineage>
</organism>
<feature type="compositionally biased region" description="Basic residues" evidence="3">
    <location>
        <begin position="1"/>
        <end position="10"/>
    </location>
</feature>
<dbReference type="PANTHER" id="PTHR33142:SF8">
    <property type="entry name" value="CYCLIN-DEPENDENT PROTEIN KINASE INHIBITOR SMR9"/>
    <property type="match status" value="1"/>
</dbReference>
<keyword evidence="2" id="KW-0131">Cell cycle</keyword>
<feature type="compositionally biased region" description="Low complexity" evidence="3">
    <location>
        <begin position="11"/>
        <end position="23"/>
    </location>
</feature>
<evidence type="ECO:0000256" key="2">
    <source>
        <dbReference type="ARBA" id="ARBA00023306"/>
    </source>
</evidence>
<dbReference type="PANTHER" id="PTHR33142">
    <property type="entry name" value="CYCLIN-DEPENDENT PROTEIN KINASE INHIBITOR SMR13"/>
    <property type="match status" value="1"/>
</dbReference>
<keyword evidence="5" id="KW-1185">Reference proteome</keyword>
<dbReference type="Proteomes" id="UP001161247">
    <property type="component" value="Chromosome 5"/>
</dbReference>
<dbReference type="InterPro" id="IPR040389">
    <property type="entry name" value="SMR"/>
</dbReference>
<name>A0AAV1DGU7_OLDCO</name>
<evidence type="ECO:0000313" key="5">
    <source>
        <dbReference type="Proteomes" id="UP001161247"/>
    </source>
</evidence>
<reference evidence="4" key="1">
    <citation type="submission" date="2023-03" db="EMBL/GenBank/DDBJ databases">
        <authorList>
            <person name="Julca I."/>
        </authorList>
    </citation>
    <scope>NUCLEOTIDE SEQUENCE</scope>
</reference>
<evidence type="ECO:0000256" key="3">
    <source>
        <dbReference type="SAM" id="MobiDB-lite"/>
    </source>
</evidence>
<dbReference type="EMBL" id="OX459122">
    <property type="protein sequence ID" value="CAI9106386.1"/>
    <property type="molecule type" value="Genomic_DNA"/>
</dbReference>
<proteinExistence type="predicted"/>
<feature type="compositionally biased region" description="Polar residues" evidence="3">
    <location>
        <begin position="48"/>
        <end position="58"/>
    </location>
</feature>
<protein>
    <submittedName>
        <fullName evidence="4">OLC1v1005526C1</fullName>
    </submittedName>
</protein>
<accession>A0AAV1DGU7</accession>
<sequence length="152" mass="16864">MGPTCKRRTTRSSSIRKSTARIATIQKKKAVSQKSSTKMAESPATAAALQNQPCNNIATPRKSSDIISISTSTIEDDYDFVQMSEKSPDYCSPCTTPRSEKFRIPEIQTCPPAPKKQRVTNYSTLTRRPIAFFAPPDVELFFFVALRDIPAA</sequence>
<keyword evidence="1" id="KW-0649">Protein kinase inhibitor</keyword>
<dbReference type="GO" id="GO:0032875">
    <property type="term" value="P:regulation of DNA endoreduplication"/>
    <property type="evidence" value="ECO:0007669"/>
    <property type="project" value="InterPro"/>
</dbReference>
<evidence type="ECO:0000256" key="1">
    <source>
        <dbReference type="ARBA" id="ARBA00023013"/>
    </source>
</evidence>
<feature type="region of interest" description="Disordered" evidence="3">
    <location>
        <begin position="1"/>
        <end position="60"/>
    </location>
</feature>
<dbReference type="GO" id="GO:0005634">
    <property type="term" value="C:nucleus"/>
    <property type="evidence" value="ECO:0007669"/>
    <property type="project" value="TreeGrafter"/>
</dbReference>